<evidence type="ECO:0000259" key="2">
    <source>
        <dbReference type="Pfam" id="PF25921"/>
    </source>
</evidence>
<feature type="region of interest" description="Disordered" evidence="1">
    <location>
        <begin position="48"/>
        <end position="88"/>
    </location>
</feature>
<accession>A0ABD5RCY6</accession>
<dbReference type="AlphaFoldDB" id="A0ABD5RCY6"/>
<protein>
    <recommendedName>
        <fullName evidence="2">DUF7967 domain-containing protein</fullName>
    </recommendedName>
</protein>
<dbReference type="EMBL" id="JBHSKX010000002">
    <property type="protein sequence ID" value="MFC5367687.1"/>
    <property type="molecule type" value="Genomic_DNA"/>
</dbReference>
<sequence>MSETVRCWLVERSYTSRDLIVLEYATEDGERVYRKELSAAVMHQQGTTVTAGVEVDPDDLAESDPEDRERYATEATRMAKEHDPDDEV</sequence>
<comment type="caution">
    <text evidence="3">The sequence shown here is derived from an EMBL/GenBank/DDBJ whole genome shotgun (WGS) entry which is preliminary data.</text>
</comment>
<gene>
    <name evidence="3" type="ORF">ACFPJ5_12155</name>
</gene>
<name>A0ABD5RCY6_9EURY</name>
<reference evidence="3 4" key="1">
    <citation type="journal article" date="2019" name="Int. J. Syst. Evol. Microbiol.">
        <title>The Global Catalogue of Microorganisms (GCM) 10K type strain sequencing project: providing services to taxonomists for standard genome sequencing and annotation.</title>
        <authorList>
            <consortium name="The Broad Institute Genomics Platform"/>
            <consortium name="The Broad Institute Genome Sequencing Center for Infectious Disease"/>
            <person name="Wu L."/>
            <person name="Ma J."/>
        </authorList>
    </citation>
    <scope>NUCLEOTIDE SEQUENCE [LARGE SCALE GENOMIC DNA]</scope>
    <source>
        <strain evidence="3 4">CGMCC 1.12237</strain>
    </source>
</reference>
<dbReference type="Pfam" id="PF25921">
    <property type="entry name" value="DUF7967"/>
    <property type="match status" value="1"/>
</dbReference>
<organism evidence="3 4">
    <name type="scientific">Salinirubrum litoreum</name>
    <dbReference type="NCBI Taxonomy" id="1126234"/>
    <lineage>
        <taxon>Archaea</taxon>
        <taxon>Methanobacteriati</taxon>
        <taxon>Methanobacteriota</taxon>
        <taxon>Stenosarchaea group</taxon>
        <taxon>Halobacteria</taxon>
        <taxon>Halobacteriales</taxon>
        <taxon>Haloferacaceae</taxon>
        <taxon>Salinirubrum</taxon>
    </lineage>
</organism>
<feature type="compositionally biased region" description="Basic and acidic residues" evidence="1">
    <location>
        <begin position="67"/>
        <end position="88"/>
    </location>
</feature>
<evidence type="ECO:0000256" key="1">
    <source>
        <dbReference type="SAM" id="MobiDB-lite"/>
    </source>
</evidence>
<evidence type="ECO:0000313" key="4">
    <source>
        <dbReference type="Proteomes" id="UP001596201"/>
    </source>
</evidence>
<dbReference type="InterPro" id="IPR058273">
    <property type="entry name" value="DUF7967"/>
</dbReference>
<dbReference type="RefSeq" id="WP_227229932.1">
    <property type="nucleotide sequence ID" value="NZ_JAJCVJ010000002.1"/>
</dbReference>
<keyword evidence="4" id="KW-1185">Reference proteome</keyword>
<feature type="domain" description="DUF7967" evidence="2">
    <location>
        <begin position="1"/>
        <end position="88"/>
    </location>
</feature>
<dbReference type="Proteomes" id="UP001596201">
    <property type="component" value="Unassembled WGS sequence"/>
</dbReference>
<feature type="compositionally biased region" description="Acidic residues" evidence="1">
    <location>
        <begin position="55"/>
        <end position="66"/>
    </location>
</feature>
<evidence type="ECO:0000313" key="3">
    <source>
        <dbReference type="EMBL" id="MFC5367687.1"/>
    </source>
</evidence>
<proteinExistence type="predicted"/>